<gene>
    <name evidence="2" type="ORF">LMG19083_04586</name>
</gene>
<keyword evidence="1" id="KW-1133">Transmembrane helix</keyword>
<keyword evidence="1" id="KW-0812">Transmembrane</keyword>
<reference evidence="2 3" key="1">
    <citation type="submission" date="2023-07" db="EMBL/GenBank/DDBJ databases">
        <authorList>
            <person name="Peeters C."/>
        </authorList>
    </citation>
    <scope>NUCLEOTIDE SEQUENCE [LARGE SCALE GENOMIC DNA]</scope>
    <source>
        <strain evidence="2 3">LMG 19083</strain>
    </source>
</reference>
<sequence>MEVQPQEKTYEKPCYTPVRRNAQTGPALSDEDLFCEWKTQQTAFGLVLVAYAFLMSLAPLIARYPDETSQMVCASLHAIVDWRAWVVMATVLCLVAILVIALKRRHETASGA</sequence>
<organism evidence="2 3">
    <name type="scientific">Ralstonia psammae</name>
    <dbReference type="NCBI Taxonomy" id="3058598"/>
    <lineage>
        <taxon>Bacteria</taxon>
        <taxon>Pseudomonadati</taxon>
        <taxon>Pseudomonadota</taxon>
        <taxon>Betaproteobacteria</taxon>
        <taxon>Burkholderiales</taxon>
        <taxon>Burkholderiaceae</taxon>
        <taxon>Ralstonia</taxon>
    </lineage>
</organism>
<evidence type="ECO:0000256" key="1">
    <source>
        <dbReference type="SAM" id="Phobius"/>
    </source>
</evidence>
<accession>A0ABN9JG17</accession>
<protein>
    <recommendedName>
        <fullName evidence="4">Transmembrane protein</fullName>
    </recommendedName>
</protein>
<evidence type="ECO:0000313" key="2">
    <source>
        <dbReference type="EMBL" id="CAJ0807599.1"/>
    </source>
</evidence>
<feature type="transmembrane region" description="Helical" evidence="1">
    <location>
        <begin position="43"/>
        <end position="62"/>
    </location>
</feature>
<keyword evidence="3" id="KW-1185">Reference proteome</keyword>
<keyword evidence="1" id="KW-0472">Membrane</keyword>
<dbReference type="RefSeq" id="WP_316668968.1">
    <property type="nucleotide sequence ID" value="NZ_CATZBU010000017.1"/>
</dbReference>
<name>A0ABN9JG17_9RALS</name>
<dbReference type="Proteomes" id="UP001189813">
    <property type="component" value="Unassembled WGS sequence"/>
</dbReference>
<proteinExistence type="predicted"/>
<evidence type="ECO:0000313" key="3">
    <source>
        <dbReference type="Proteomes" id="UP001189813"/>
    </source>
</evidence>
<feature type="transmembrane region" description="Helical" evidence="1">
    <location>
        <begin position="82"/>
        <end position="102"/>
    </location>
</feature>
<dbReference type="EMBL" id="CATZBU010000017">
    <property type="protein sequence ID" value="CAJ0807599.1"/>
    <property type="molecule type" value="Genomic_DNA"/>
</dbReference>
<comment type="caution">
    <text evidence="2">The sequence shown here is derived from an EMBL/GenBank/DDBJ whole genome shotgun (WGS) entry which is preliminary data.</text>
</comment>
<evidence type="ECO:0008006" key="4">
    <source>
        <dbReference type="Google" id="ProtNLM"/>
    </source>
</evidence>